<accession>A0ABD5S5C9</accession>
<dbReference type="Gene3D" id="3.40.718.10">
    <property type="entry name" value="Isopropylmalate Dehydrogenase"/>
    <property type="match status" value="1"/>
</dbReference>
<evidence type="ECO:0000313" key="2">
    <source>
        <dbReference type="Proteomes" id="UP001596328"/>
    </source>
</evidence>
<evidence type="ECO:0000313" key="1">
    <source>
        <dbReference type="EMBL" id="MFC6726268.1"/>
    </source>
</evidence>
<feature type="non-terminal residue" evidence="1">
    <location>
        <position position="48"/>
    </location>
</feature>
<dbReference type="AlphaFoldDB" id="A0ABD5S5C9"/>
<name>A0ABD5S5C9_9EURY</name>
<dbReference type="SUPFAM" id="SSF53659">
    <property type="entry name" value="Isocitrate/Isopropylmalate dehydrogenase-like"/>
    <property type="match status" value="1"/>
</dbReference>
<reference evidence="1 2" key="1">
    <citation type="journal article" date="2019" name="Int. J. Syst. Evol. Microbiol.">
        <title>The Global Catalogue of Microorganisms (GCM) 10K type strain sequencing project: providing services to taxonomists for standard genome sequencing and annotation.</title>
        <authorList>
            <consortium name="The Broad Institute Genomics Platform"/>
            <consortium name="The Broad Institute Genome Sequencing Center for Infectious Disease"/>
            <person name="Wu L."/>
            <person name="Ma J."/>
        </authorList>
    </citation>
    <scope>NUCLEOTIDE SEQUENCE [LARGE SCALE GENOMIC DNA]</scope>
    <source>
        <strain evidence="1 2">NBRC 111368</strain>
    </source>
</reference>
<keyword evidence="2" id="KW-1185">Reference proteome</keyword>
<protein>
    <submittedName>
        <fullName evidence="1">NAD-dependent isocitrate dehydrogenase</fullName>
    </submittedName>
</protein>
<gene>
    <name evidence="1" type="ORF">ACFQE1_18245</name>
</gene>
<sequence>MTHEIVVVPGDGIGREVVPAAVRVLDAVGDFEFVEAAAGDAVKAETGE</sequence>
<dbReference type="EMBL" id="JBHSWU010000993">
    <property type="protein sequence ID" value="MFC6726268.1"/>
    <property type="molecule type" value="Genomic_DNA"/>
</dbReference>
<comment type="caution">
    <text evidence="1">The sequence shown here is derived from an EMBL/GenBank/DDBJ whole genome shotgun (WGS) entry which is preliminary data.</text>
</comment>
<dbReference type="Proteomes" id="UP001596328">
    <property type="component" value="Unassembled WGS sequence"/>
</dbReference>
<proteinExistence type="predicted"/>
<organism evidence="1 2">
    <name type="scientific">Halobium palmae</name>
    <dbReference type="NCBI Taxonomy" id="1776492"/>
    <lineage>
        <taxon>Archaea</taxon>
        <taxon>Methanobacteriati</taxon>
        <taxon>Methanobacteriota</taxon>
        <taxon>Stenosarchaea group</taxon>
        <taxon>Halobacteria</taxon>
        <taxon>Halobacteriales</taxon>
        <taxon>Haloferacaceae</taxon>
        <taxon>Halobium</taxon>
    </lineage>
</organism>